<reference evidence="1 2" key="1">
    <citation type="journal article" date="2022" name="Plant J.">
        <title>Chromosome-level genome of Camellia lanceoleosa provides a valuable resource for understanding genome evolution and self-incompatibility.</title>
        <authorList>
            <person name="Gong W."/>
            <person name="Xiao S."/>
            <person name="Wang L."/>
            <person name="Liao Z."/>
            <person name="Chang Y."/>
            <person name="Mo W."/>
            <person name="Hu G."/>
            <person name="Li W."/>
            <person name="Zhao G."/>
            <person name="Zhu H."/>
            <person name="Hu X."/>
            <person name="Ji K."/>
            <person name="Xiang X."/>
            <person name="Song Q."/>
            <person name="Yuan D."/>
            <person name="Jin S."/>
            <person name="Zhang L."/>
        </authorList>
    </citation>
    <scope>NUCLEOTIDE SEQUENCE [LARGE SCALE GENOMIC DNA]</scope>
    <source>
        <strain evidence="1">SQ_2022a</strain>
    </source>
</reference>
<evidence type="ECO:0000313" key="1">
    <source>
        <dbReference type="EMBL" id="KAI7995568.1"/>
    </source>
</evidence>
<name>A0ACC0G4Q2_9ERIC</name>
<dbReference type="EMBL" id="CM045769">
    <property type="protein sequence ID" value="KAI7995568.1"/>
    <property type="molecule type" value="Genomic_DNA"/>
</dbReference>
<protein>
    <submittedName>
        <fullName evidence="1">Mitotic checkpoint protein BUB3.3</fullName>
    </submittedName>
</protein>
<dbReference type="Proteomes" id="UP001060215">
    <property type="component" value="Chromosome 12"/>
</dbReference>
<gene>
    <name evidence="1" type="ORF">LOK49_LG11G01077</name>
</gene>
<proteinExistence type="predicted"/>
<accession>A0ACC0G4Q2</accession>
<keyword evidence="2" id="KW-1185">Reference proteome</keyword>
<organism evidence="1 2">
    <name type="scientific">Camellia lanceoleosa</name>
    <dbReference type="NCBI Taxonomy" id="1840588"/>
    <lineage>
        <taxon>Eukaryota</taxon>
        <taxon>Viridiplantae</taxon>
        <taxon>Streptophyta</taxon>
        <taxon>Embryophyta</taxon>
        <taxon>Tracheophyta</taxon>
        <taxon>Spermatophyta</taxon>
        <taxon>Magnoliopsida</taxon>
        <taxon>eudicotyledons</taxon>
        <taxon>Gunneridae</taxon>
        <taxon>Pentapetalae</taxon>
        <taxon>asterids</taxon>
        <taxon>Ericales</taxon>
        <taxon>Theaceae</taxon>
        <taxon>Camellia</taxon>
    </lineage>
</organism>
<evidence type="ECO:0000313" key="2">
    <source>
        <dbReference type="Proteomes" id="UP001060215"/>
    </source>
</evidence>
<sequence length="335" mass="36962">MNEGTRLKFQNPIGDAITRIRFAPKSNNLLISSWDTSLRLYDLDSFMLRVEAPSEAALLDCCFQNESVAFGAGSDSFIRRYDLDSGIHDTLGNHDDLVSCVEYSAETRQLISGGWDKKIMSWDTRSTNTLGCLNTTGADVESMAVSGFHLMVAVGSSVNIYDLRNFNKSVYVKELCLGIQIRCVRPILNYEGFVAGSIDGRIALEYLNSSDTGYVFWCHPKSKDGRHQVVAVNDIAFNPFVSGAFVTGNNEGYVTSWDAQSKKRLLQFPRYSNSVSSLSYNHGGQLLAVASSHTYTEANEIEEPPQIFIHEIDDICTGSVSAGNSTLNKIAQDII</sequence>
<comment type="caution">
    <text evidence="1">The sequence shown here is derived from an EMBL/GenBank/DDBJ whole genome shotgun (WGS) entry which is preliminary data.</text>
</comment>